<dbReference type="AlphaFoldDB" id="A0A6J7JB35"/>
<dbReference type="EMBL" id="CAFBMK010000239">
    <property type="protein sequence ID" value="CAB4940525.1"/>
    <property type="molecule type" value="Genomic_DNA"/>
</dbReference>
<proteinExistence type="predicted"/>
<protein>
    <submittedName>
        <fullName evidence="1">Unannotated protein</fullName>
    </submittedName>
</protein>
<organism evidence="1">
    <name type="scientific">freshwater metagenome</name>
    <dbReference type="NCBI Taxonomy" id="449393"/>
    <lineage>
        <taxon>unclassified sequences</taxon>
        <taxon>metagenomes</taxon>
        <taxon>ecological metagenomes</taxon>
    </lineage>
</organism>
<reference evidence="1" key="1">
    <citation type="submission" date="2020-05" db="EMBL/GenBank/DDBJ databases">
        <authorList>
            <person name="Chiriac C."/>
            <person name="Salcher M."/>
            <person name="Ghai R."/>
            <person name="Kavagutti S V."/>
        </authorList>
    </citation>
    <scope>NUCLEOTIDE SEQUENCE</scope>
</reference>
<gene>
    <name evidence="1" type="ORF">UFOPK3564_02916</name>
</gene>
<accession>A0A6J7JB35</accession>
<sequence>MAEPGVSARRREHVEALCEEHRVRWVIRRDHPRAHADPGERVITTLPVTMVRSYFTALHEIAHCVLGYDHGAPAAPQEVAAWEWAIATAIEDPTPGLLRHIFRVLWHYLLRDMQHPHEEQRTFPEPDDPFWAMLGSLDDGARLLYEAAKLTDLKIVPETSDWEWRILDTEDADRAQAIIDRFRQGVADEEARADAKLAALRSRWGPPQPAAKGAAAQIGEGKAVHAFRGAGRFGVVLGADDQNNGALWCSSPGFVHPAQPGAAVTCRRCLAEVARR</sequence>
<name>A0A6J7JB35_9ZZZZ</name>
<evidence type="ECO:0000313" key="1">
    <source>
        <dbReference type="EMBL" id="CAB4940525.1"/>
    </source>
</evidence>